<proteinExistence type="predicted"/>
<keyword evidence="1" id="KW-0472">Membrane</keyword>
<keyword evidence="2" id="KW-0732">Signal</keyword>
<protein>
    <submittedName>
        <fullName evidence="3">Uncharacterized protein</fullName>
    </submittedName>
</protein>
<keyword evidence="1" id="KW-1133">Transmembrane helix</keyword>
<organism evidence="3 4">
    <name type="scientific">Handroanthus impetiginosus</name>
    <dbReference type="NCBI Taxonomy" id="429701"/>
    <lineage>
        <taxon>Eukaryota</taxon>
        <taxon>Viridiplantae</taxon>
        <taxon>Streptophyta</taxon>
        <taxon>Embryophyta</taxon>
        <taxon>Tracheophyta</taxon>
        <taxon>Spermatophyta</taxon>
        <taxon>Magnoliopsida</taxon>
        <taxon>eudicotyledons</taxon>
        <taxon>Gunneridae</taxon>
        <taxon>Pentapetalae</taxon>
        <taxon>asterids</taxon>
        <taxon>lamiids</taxon>
        <taxon>Lamiales</taxon>
        <taxon>Bignoniaceae</taxon>
        <taxon>Crescentiina</taxon>
        <taxon>Tabebuia alliance</taxon>
        <taxon>Handroanthus</taxon>
    </lineage>
</organism>
<feature type="signal peptide" evidence="2">
    <location>
        <begin position="1"/>
        <end position="27"/>
    </location>
</feature>
<evidence type="ECO:0000256" key="1">
    <source>
        <dbReference type="SAM" id="Phobius"/>
    </source>
</evidence>
<accession>A0A2G9HH38</accession>
<keyword evidence="1" id="KW-0812">Transmembrane</keyword>
<dbReference type="Proteomes" id="UP000231279">
    <property type="component" value="Unassembled WGS sequence"/>
</dbReference>
<gene>
    <name evidence="3" type="ORF">CDL12_10496</name>
</gene>
<comment type="caution">
    <text evidence="3">The sequence shown here is derived from an EMBL/GenBank/DDBJ whole genome shotgun (WGS) entry which is preliminary data.</text>
</comment>
<evidence type="ECO:0000313" key="4">
    <source>
        <dbReference type="Proteomes" id="UP000231279"/>
    </source>
</evidence>
<evidence type="ECO:0000313" key="3">
    <source>
        <dbReference type="EMBL" id="PIN16842.1"/>
    </source>
</evidence>
<feature type="transmembrane region" description="Helical" evidence="1">
    <location>
        <begin position="44"/>
        <end position="63"/>
    </location>
</feature>
<evidence type="ECO:0000256" key="2">
    <source>
        <dbReference type="SAM" id="SignalP"/>
    </source>
</evidence>
<dbReference type="EMBL" id="NKXS01001790">
    <property type="protein sequence ID" value="PIN16842.1"/>
    <property type="molecule type" value="Genomic_DNA"/>
</dbReference>
<feature type="chain" id="PRO_5013627858" evidence="2">
    <location>
        <begin position="28"/>
        <end position="65"/>
    </location>
</feature>
<name>A0A2G9HH38_9LAMI</name>
<dbReference type="AlphaFoldDB" id="A0A2G9HH38"/>
<sequence>MAVFLGRALLVAMAIVTICALIGSLAAAEAPAPAPASSAGVTSPSFAVGCAVAVVSFILGSALRM</sequence>
<reference evidence="4" key="1">
    <citation type="journal article" date="2018" name="Gigascience">
        <title>Genome assembly of the Pink Ipe (Handroanthus impetiginosus, Bignoniaceae), a highly valued, ecologically keystone Neotropical timber forest tree.</title>
        <authorList>
            <person name="Silva-Junior O.B."/>
            <person name="Grattapaglia D."/>
            <person name="Novaes E."/>
            <person name="Collevatti R.G."/>
        </authorList>
    </citation>
    <scope>NUCLEOTIDE SEQUENCE [LARGE SCALE GENOMIC DNA]</scope>
    <source>
        <strain evidence="4">cv. UFG-1</strain>
    </source>
</reference>
<keyword evidence="4" id="KW-1185">Reference proteome</keyword>